<dbReference type="Gene3D" id="3.40.50.2300">
    <property type="match status" value="1"/>
</dbReference>
<protein>
    <submittedName>
        <fullName evidence="3">ANTAR domain-containing protein</fullName>
    </submittedName>
</protein>
<evidence type="ECO:0000313" key="3">
    <source>
        <dbReference type="EMBL" id="MBC8585481.1"/>
    </source>
</evidence>
<evidence type="ECO:0000313" key="4">
    <source>
        <dbReference type="Proteomes" id="UP000623678"/>
    </source>
</evidence>
<reference evidence="3" key="1">
    <citation type="submission" date="2020-08" db="EMBL/GenBank/DDBJ databases">
        <title>Genome public.</title>
        <authorList>
            <person name="Liu C."/>
            <person name="Sun Q."/>
        </authorList>
    </citation>
    <scope>NUCLEOTIDE SEQUENCE</scope>
    <source>
        <strain evidence="3">NSJ-64</strain>
    </source>
</reference>
<dbReference type="Pfam" id="PF03861">
    <property type="entry name" value="ANTAR"/>
    <property type="match status" value="1"/>
</dbReference>
<dbReference type="InterPro" id="IPR036388">
    <property type="entry name" value="WH-like_DNA-bd_sf"/>
</dbReference>
<keyword evidence="4" id="KW-1185">Reference proteome</keyword>
<dbReference type="AlphaFoldDB" id="A0A926IHN7"/>
<feature type="domain" description="ANTAR" evidence="2">
    <location>
        <begin position="122"/>
        <end position="183"/>
    </location>
</feature>
<dbReference type="Proteomes" id="UP000623678">
    <property type="component" value="Unassembled WGS sequence"/>
</dbReference>
<sequence length="188" mass="20750">MDSVLIASSSQKGGELLAGLLKAAGYTPKYTLAFSGSEARRALVDNDFDLVIINTPLSDEFGNELSTCASDTSGVILIVKNEIADEVSSRVENYGVLVVAKPVGRAVFFQAVKLLNAAHQRLQGLKNENERLQSKIEEIRLVDRAKCALIQYLDMTEPQAHRYIEKQAMDMRTTKREIALGILSNYEN</sequence>
<dbReference type="RefSeq" id="WP_262395268.1">
    <property type="nucleotide sequence ID" value="NZ_JACRTD010000005.1"/>
</dbReference>
<dbReference type="Gene3D" id="1.10.10.10">
    <property type="entry name" value="Winged helix-like DNA-binding domain superfamily/Winged helix DNA-binding domain"/>
    <property type="match status" value="1"/>
</dbReference>
<dbReference type="PROSITE" id="PS50921">
    <property type="entry name" value="ANTAR"/>
    <property type="match status" value="1"/>
</dbReference>
<comment type="caution">
    <text evidence="3">The sequence shown here is derived from an EMBL/GenBank/DDBJ whole genome shotgun (WGS) entry which is preliminary data.</text>
</comment>
<dbReference type="EMBL" id="JACRTD010000005">
    <property type="protein sequence ID" value="MBC8585481.1"/>
    <property type="molecule type" value="Genomic_DNA"/>
</dbReference>
<organism evidence="3 4">
    <name type="scientific">Youxingia wuxianensis</name>
    <dbReference type="NCBI Taxonomy" id="2763678"/>
    <lineage>
        <taxon>Bacteria</taxon>
        <taxon>Bacillati</taxon>
        <taxon>Bacillota</taxon>
        <taxon>Clostridia</taxon>
        <taxon>Eubacteriales</taxon>
        <taxon>Oscillospiraceae</taxon>
        <taxon>Youxingia</taxon>
    </lineage>
</organism>
<feature type="coiled-coil region" evidence="1">
    <location>
        <begin position="115"/>
        <end position="142"/>
    </location>
</feature>
<dbReference type="InterPro" id="IPR011006">
    <property type="entry name" value="CheY-like_superfamily"/>
</dbReference>
<dbReference type="InterPro" id="IPR005561">
    <property type="entry name" value="ANTAR"/>
</dbReference>
<evidence type="ECO:0000259" key="2">
    <source>
        <dbReference type="PROSITE" id="PS50921"/>
    </source>
</evidence>
<dbReference type="GO" id="GO:0003723">
    <property type="term" value="F:RNA binding"/>
    <property type="evidence" value="ECO:0007669"/>
    <property type="project" value="InterPro"/>
</dbReference>
<proteinExistence type="predicted"/>
<accession>A0A926IHN7</accession>
<name>A0A926IHN7_9FIRM</name>
<evidence type="ECO:0000256" key="1">
    <source>
        <dbReference type="SAM" id="Coils"/>
    </source>
</evidence>
<gene>
    <name evidence="3" type="ORF">H8705_07790</name>
</gene>
<keyword evidence="1" id="KW-0175">Coiled coil</keyword>
<dbReference type="SMART" id="SM01012">
    <property type="entry name" value="ANTAR"/>
    <property type="match status" value="1"/>
</dbReference>
<dbReference type="SUPFAM" id="SSF52172">
    <property type="entry name" value="CheY-like"/>
    <property type="match status" value="1"/>
</dbReference>
<dbReference type="InterPro" id="IPR008327">
    <property type="entry name" value="Sig_transdc_resp-reg_antiterm"/>
</dbReference>
<dbReference type="PIRSF" id="PIRSF036382">
    <property type="entry name" value="RR_antiterm"/>
    <property type="match status" value="1"/>
</dbReference>